<comment type="caution">
    <text evidence="1">The sequence shown here is derived from an EMBL/GenBank/DDBJ whole genome shotgun (WGS) entry which is preliminary data.</text>
</comment>
<proteinExistence type="predicted"/>
<dbReference type="Proteomes" id="UP001164539">
    <property type="component" value="Chromosome 8"/>
</dbReference>
<gene>
    <name evidence="1" type="ORF">OWV82_015816</name>
</gene>
<protein>
    <submittedName>
        <fullName evidence="1">MADS box transcription factor</fullName>
    </submittedName>
</protein>
<reference evidence="1 2" key="1">
    <citation type="journal article" date="2023" name="Science">
        <title>Complex scaffold remodeling in plant triterpene biosynthesis.</title>
        <authorList>
            <person name="De La Pena R."/>
            <person name="Hodgson H."/>
            <person name="Liu J.C."/>
            <person name="Stephenson M.J."/>
            <person name="Martin A.C."/>
            <person name="Owen C."/>
            <person name="Harkess A."/>
            <person name="Leebens-Mack J."/>
            <person name="Jimenez L.E."/>
            <person name="Osbourn A."/>
            <person name="Sattely E.S."/>
        </authorList>
    </citation>
    <scope>NUCLEOTIDE SEQUENCE [LARGE SCALE GENOMIC DNA]</scope>
    <source>
        <strain evidence="2">cv. JPN11</strain>
        <tissue evidence="1">Leaf</tissue>
    </source>
</reference>
<evidence type="ECO:0000313" key="2">
    <source>
        <dbReference type="Proteomes" id="UP001164539"/>
    </source>
</evidence>
<accession>A0ACC1XQI7</accession>
<name>A0ACC1XQI7_MELAZ</name>
<organism evidence="1 2">
    <name type="scientific">Melia azedarach</name>
    <name type="common">Chinaberry tree</name>
    <dbReference type="NCBI Taxonomy" id="155640"/>
    <lineage>
        <taxon>Eukaryota</taxon>
        <taxon>Viridiplantae</taxon>
        <taxon>Streptophyta</taxon>
        <taxon>Embryophyta</taxon>
        <taxon>Tracheophyta</taxon>
        <taxon>Spermatophyta</taxon>
        <taxon>Magnoliopsida</taxon>
        <taxon>eudicotyledons</taxon>
        <taxon>Gunneridae</taxon>
        <taxon>Pentapetalae</taxon>
        <taxon>rosids</taxon>
        <taxon>malvids</taxon>
        <taxon>Sapindales</taxon>
        <taxon>Meliaceae</taxon>
        <taxon>Melia</taxon>
    </lineage>
</organism>
<dbReference type="EMBL" id="CM051401">
    <property type="protein sequence ID" value="KAJ4713766.1"/>
    <property type="molecule type" value="Genomic_DNA"/>
</dbReference>
<evidence type="ECO:0000313" key="1">
    <source>
        <dbReference type="EMBL" id="KAJ4713766.1"/>
    </source>
</evidence>
<sequence length="201" mass="22989">MARGKVQMKRIENPVHRQVTFCKRRAGLLKKAKELSILCDADIGVFIFSAHGKLYELATKGTMQGLVERYLKSTRGAQAEPIVETTQPADAKEEVNMLKQEIEILQKGLRYMFGGGAGSMTLDELHVLEKHLELWIYHIRSTKMDIMFQEINMLRNKEGILKAANKYLQDKMEENSVIANFGPVTTHIEYPLTIPNDMFQF</sequence>
<keyword evidence="2" id="KW-1185">Reference proteome</keyword>